<dbReference type="EMBL" id="CP073720">
    <property type="protein sequence ID" value="UWP85666.1"/>
    <property type="molecule type" value="Genomic_DNA"/>
</dbReference>
<accession>A0ABY5W9A5</accession>
<dbReference type="Gene3D" id="3.40.50.2300">
    <property type="match status" value="2"/>
</dbReference>
<feature type="region of interest" description="Disordered" evidence="4">
    <location>
        <begin position="49"/>
        <end position="70"/>
    </location>
</feature>
<gene>
    <name evidence="6" type="ORF">Dfulv_16055</name>
</gene>
<dbReference type="SUPFAM" id="SSF53822">
    <property type="entry name" value="Periplasmic binding protein-like I"/>
    <property type="match status" value="1"/>
</dbReference>
<evidence type="ECO:0000313" key="6">
    <source>
        <dbReference type="EMBL" id="UWP85666.1"/>
    </source>
</evidence>
<evidence type="ECO:0000313" key="7">
    <source>
        <dbReference type="Proteomes" id="UP001059617"/>
    </source>
</evidence>
<dbReference type="Pfam" id="PF13407">
    <property type="entry name" value="Peripla_BP_4"/>
    <property type="match status" value="1"/>
</dbReference>
<dbReference type="RefSeq" id="WP_259863838.1">
    <property type="nucleotide sequence ID" value="NZ_BAAAST010000012.1"/>
</dbReference>
<reference evidence="6" key="1">
    <citation type="submission" date="2021-04" db="EMBL/GenBank/DDBJ databases">
        <authorList>
            <person name="Hartkoorn R.C."/>
            <person name="Beaudoing E."/>
            <person name="Hot D."/>
        </authorList>
    </citation>
    <scope>NUCLEOTIDE SEQUENCE</scope>
    <source>
        <strain evidence="6">NRRL B-16292</strain>
    </source>
</reference>
<evidence type="ECO:0000256" key="3">
    <source>
        <dbReference type="ARBA" id="ARBA00022729"/>
    </source>
</evidence>
<name>A0ABY5W9A5_9ACTN</name>
<feature type="compositionally biased region" description="Low complexity" evidence="4">
    <location>
        <begin position="49"/>
        <end position="62"/>
    </location>
</feature>
<keyword evidence="7" id="KW-1185">Reference proteome</keyword>
<feature type="domain" description="Periplasmic binding protein" evidence="5">
    <location>
        <begin position="88"/>
        <end position="348"/>
    </location>
</feature>
<dbReference type="InterPro" id="IPR028082">
    <property type="entry name" value="Peripla_BP_I"/>
</dbReference>
<dbReference type="Proteomes" id="UP001059617">
    <property type="component" value="Chromosome"/>
</dbReference>
<keyword evidence="3" id="KW-0732">Signal</keyword>
<evidence type="ECO:0000256" key="4">
    <source>
        <dbReference type="SAM" id="MobiDB-lite"/>
    </source>
</evidence>
<reference evidence="6" key="2">
    <citation type="submission" date="2022-09" db="EMBL/GenBank/DDBJ databases">
        <title>Biosynthetic gene clusters of Dactylosporangioum fulvum.</title>
        <authorList>
            <person name="Caradec T."/>
        </authorList>
    </citation>
    <scope>NUCLEOTIDE SEQUENCE</scope>
    <source>
        <strain evidence="6">NRRL B-16292</strain>
    </source>
</reference>
<sequence>MPIGNPGAQALHAAVQPALRKPRLKRSSVWLGACLAVIALATAACGTSPDAGGSSGSTAGTTKVDVGDGQTVNAKPVRNVAFLMGGSVATNEYAAALAKGAKEAAEKYGVDLSIFEANFDINTQYNQLQNTLTSGKYQAMIVQPTTPQVCKQVQQGVKRYQVLITVLGSTLCGQDDSSGDELASPGTVSFVGGMYNTPGQEAFLKDCIAHSPGKHQALALLGPEYFGTTKAWKAAGKLVLPDNPDFRITREVNTNWSTPDAFKRVQDALQGAPDIDVIISAQSDLTKGAVRAIKSLGREGKIRVYEMGGGKDSVALVQSGEVYSTFPTYPKSSAYAALEALVKASKGETVPRFIDRDGNPNGVLEGIPADKLSSYTPEW</sequence>
<comment type="similarity">
    <text evidence="2">Belongs to the bacterial solute-binding protein 2 family.</text>
</comment>
<organism evidence="6 7">
    <name type="scientific">Dactylosporangium fulvum</name>
    <dbReference type="NCBI Taxonomy" id="53359"/>
    <lineage>
        <taxon>Bacteria</taxon>
        <taxon>Bacillati</taxon>
        <taxon>Actinomycetota</taxon>
        <taxon>Actinomycetes</taxon>
        <taxon>Micromonosporales</taxon>
        <taxon>Micromonosporaceae</taxon>
        <taxon>Dactylosporangium</taxon>
    </lineage>
</organism>
<dbReference type="CDD" id="cd01536">
    <property type="entry name" value="PBP1_ABC_sugar_binding-like"/>
    <property type="match status" value="1"/>
</dbReference>
<evidence type="ECO:0000256" key="2">
    <source>
        <dbReference type="ARBA" id="ARBA00007639"/>
    </source>
</evidence>
<evidence type="ECO:0000256" key="1">
    <source>
        <dbReference type="ARBA" id="ARBA00004196"/>
    </source>
</evidence>
<proteinExistence type="inferred from homology"/>
<dbReference type="InterPro" id="IPR025997">
    <property type="entry name" value="SBP_2_dom"/>
</dbReference>
<evidence type="ECO:0000259" key="5">
    <source>
        <dbReference type="Pfam" id="PF13407"/>
    </source>
</evidence>
<dbReference type="PANTHER" id="PTHR46847:SF1">
    <property type="entry name" value="D-ALLOSE-BINDING PERIPLASMIC PROTEIN-RELATED"/>
    <property type="match status" value="1"/>
</dbReference>
<protein>
    <submittedName>
        <fullName evidence="6">Substrate-binding domain-containing protein</fullName>
    </submittedName>
</protein>
<comment type="subcellular location">
    <subcellularLocation>
        <location evidence="1">Cell envelope</location>
    </subcellularLocation>
</comment>
<dbReference type="PANTHER" id="PTHR46847">
    <property type="entry name" value="D-ALLOSE-BINDING PERIPLASMIC PROTEIN-RELATED"/>
    <property type="match status" value="1"/>
</dbReference>